<evidence type="ECO:0000313" key="5">
    <source>
        <dbReference type="Proteomes" id="UP001189429"/>
    </source>
</evidence>
<feature type="transmembrane region" description="Helical" evidence="2">
    <location>
        <begin position="74"/>
        <end position="96"/>
    </location>
</feature>
<feature type="transmembrane region" description="Helical" evidence="2">
    <location>
        <begin position="370"/>
        <end position="394"/>
    </location>
</feature>
<keyword evidence="2" id="KW-0812">Transmembrane</keyword>
<keyword evidence="2" id="KW-0472">Membrane</keyword>
<feature type="transmembrane region" description="Helical" evidence="2">
    <location>
        <begin position="163"/>
        <end position="183"/>
    </location>
</feature>
<dbReference type="PANTHER" id="PTHR12741:SF48">
    <property type="entry name" value="1,3-BETA-GLUCAN SYNTHASE COMPONENT FKS1-RELATED"/>
    <property type="match status" value="1"/>
</dbReference>
<feature type="compositionally biased region" description="Basic and acidic residues" evidence="1">
    <location>
        <begin position="482"/>
        <end position="498"/>
    </location>
</feature>
<dbReference type="InterPro" id="IPR003440">
    <property type="entry name" value="Glyco_trans_48_dom"/>
</dbReference>
<feature type="domain" description="Glycosyl transferase 48" evidence="3">
    <location>
        <begin position="4"/>
        <end position="307"/>
    </location>
</feature>
<keyword evidence="2" id="KW-1133">Transmembrane helix</keyword>
<dbReference type="Pfam" id="PF02364">
    <property type="entry name" value="Glucan_synthase"/>
    <property type="match status" value="1"/>
</dbReference>
<evidence type="ECO:0000256" key="2">
    <source>
        <dbReference type="SAM" id="Phobius"/>
    </source>
</evidence>
<feature type="compositionally biased region" description="Acidic residues" evidence="1">
    <location>
        <begin position="471"/>
        <end position="481"/>
    </location>
</feature>
<dbReference type="EMBL" id="CAUYUJ010014427">
    <property type="protein sequence ID" value="CAK0841108.1"/>
    <property type="molecule type" value="Genomic_DNA"/>
</dbReference>
<comment type="caution">
    <text evidence="4">The sequence shown here is derived from an EMBL/GenBank/DDBJ whole genome shotgun (WGS) entry which is preliminary data.</text>
</comment>
<gene>
    <name evidence="4" type="ORF">PCOR1329_LOCUS36396</name>
</gene>
<feature type="transmembrane region" description="Helical" evidence="2">
    <location>
        <begin position="123"/>
        <end position="143"/>
    </location>
</feature>
<sequence length="690" mass="76081">MDFTLRGEDRRIRHCEYFHLAKGRDLGFNTVLGFFSKLSSGTGEQVLTRQTFRLGQVLHLPEALTFYYAHVGYYFTQFFVSMSMPLLMFVWLLVLLSDCESSFSAFMHCSADQTAAAIMGKALGTWFSVLLLLFLVATSLPLFTEIWMERSLKTAVVRFLRSMFTLSPLMFIFQAKVIGHYVVNELRYGGATYVSTGRGLPTERRPFIGEIAENGLKLKKVGGLFLDYAVISYYDGATLFAGAVVVCISGAVAGVGASSGATWIWLSLGLTIGSWLFAPFVFNPYQFDAGHFYNDARCLLAFFWEESGKRWADWYERTQLKPKSGATSVVDLNFFLAFFFLVAMFESVNLKVEAFSAIYTERSNLQERTIAVLMPPLCASFVYCLLAVVFERLMGWRGVLRRRRYRRRGGAAASKMLRGASARTRGRLPTLGTPVAAAAELAAAEEGQAGAAPLGEEAEGQDAMLGGAPGESEDEDEDNPEVEAHARNEDRAVPERQRSHLTRGDGASEAAVAEPCCLGVPMAMSAGIVVLLDVVEAGAALQDVWWVGWYNALLAGLILKWMMLVLLLGVGEGVLRSHWFCLCGCFGMPLQLWVKAHRMARDMFVSSLIMAVLSPVVLLNYCNEKLCPGCSVHQLLIYRDPGHLARKEAIIVDMADEEPSPRQGDDLFEEGAAPPSGVAMVQPAPPRVVV</sequence>
<feature type="transmembrane region" description="Helical" evidence="2">
    <location>
        <begin position="329"/>
        <end position="350"/>
    </location>
</feature>
<evidence type="ECO:0000313" key="4">
    <source>
        <dbReference type="EMBL" id="CAK0841108.1"/>
    </source>
</evidence>
<feature type="transmembrane region" description="Helical" evidence="2">
    <location>
        <begin position="549"/>
        <end position="571"/>
    </location>
</feature>
<feature type="transmembrane region" description="Helical" evidence="2">
    <location>
        <begin position="237"/>
        <end position="257"/>
    </location>
</feature>
<keyword evidence="5" id="KW-1185">Reference proteome</keyword>
<feature type="region of interest" description="Disordered" evidence="1">
    <location>
        <begin position="448"/>
        <end position="506"/>
    </location>
</feature>
<accession>A0ABN9T8A2</accession>
<name>A0ABN9T8A2_9DINO</name>
<evidence type="ECO:0000259" key="3">
    <source>
        <dbReference type="Pfam" id="PF02364"/>
    </source>
</evidence>
<feature type="region of interest" description="Disordered" evidence="1">
    <location>
        <begin position="657"/>
        <end position="690"/>
    </location>
</feature>
<dbReference type="Proteomes" id="UP001189429">
    <property type="component" value="Unassembled WGS sequence"/>
</dbReference>
<evidence type="ECO:0000256" key="1">
    <source>
        <dbReference type="SAM" id="MobiDB-lite"/>
    </source>
</evidence>
<reference evidence="4" key="1">
    <citation type="submission" date="2023-10" db="EMBL/GenBank/DDBJ databases">
        <authorList>
            <person name="Chen Y."/>
            <person name="Shah S."/>
            <person name="Dougan E. K."/>
            <person name="Thang M."/>
            <person name="Chan C."/>
        </authorList>
    </citation>
    <scope>NUCLEOTIDE SEQUENCE [LARGE SCALE GENOMIC DNA]</scope>
</reference>
<protein>
    <recommendedName>
        <fullName evidence="3">Glycosyl transferase 48 domain-containing protein</fullName>
    </recommendedName>
</protein>
<feature type="transmembrane region" description="Helical" evidence="2">
    <location>
        <begin position="577"/>
        <end position="594"/>
    </location>
</feature>
<organism evidence="4 5">
    <name type="scientific">Prorocentrum cordatum</name>
    <dbReference type="NCBI Taxonomy" id="2364126"/>
    <lineage>
        <taxon>Eukaryota</taxon>
        <taxon>Sar</taxon>
        <taxon>Alveolata</taxon>
        <taxon>Dinophyceae</taxon>
        <taxon>Prorocentrales</taxon>
        <taxon>Prorocentraceae</taxon>
        <taxon>Prorocentrum</taxon>
    </lineage>
</organism>
<dbReference type="PANTHER" id="PTHR12741">
    <property type="entry name" value="LYST-INTERACTING PROTEIN LIP5 DOPAMINE RESPONSIVE PROTEIN DRG-1"/>
    <property type="match status" value="1"/>
</dbReference>
<proteinExistence type="predicted"/>
<feature type="transmembrane region" description="Helical" evidence="2">
    <location>
        <begin position="263"/>
        <end position="282"/>
    </location>
</feature>